<dbReference type="PANTHER" id="PTHR33164:SF43">
    <property type="entry name" value="HTH-TYPE TRANSCRIPTIONAL REPRESSOR YETL"/>
    <property type="match status" value="1"/>
</dbReference>
<dbReference type="InterPro" id="IPR000835">
    <property type="entry name" value="HTH_MarR-typ"/>
</dbReference>
<keyword evidence="3" id="KW-0804">Transcription</keyword>
<evidence type="ECO:0000256" key="1">
    <source>
        <dbReference type="ARBA" id="ARBA00023015"/>
    </source>
</evidence>
<dbReference type="InterPro" id="IPR039422">
    <property type="entry name" value="MarR/SlyA-like"/>
</dbReference>
<name>B8IUL0_METNO</name>
<dbReference type="EMBL" id="CP001349">
    <property type="protein sequence ID" value="ACL57078.1"/>
    <property type="molecule type" value="Genomic_DNA"/>
</dbReference>
<dbReference type="PROSITE" id="PS50995">
    <property type="entry name" value="HTH_MARR_2"/>
    <property type="match status" value="1"/>
</dbReference>
<keyword evidence="6" id="KW-1185">Reference proteome</keyword>
<dbReference type="PANTHER" id="PTHR33164">
    <property type="entry name" value="TRANSCRIPTIONAL REGULATOR, MARR FAMILY"/>
    <property type="match status" value="1"/>
</dbReference>
<evidence type="ECO:0000313" key="6">
    <source>
        <dbReference type="Proteomes" id="UP000008207"/>
    </source>
</evidence>
<dbReference type="SUPFAM" id="SSF46785">
    <property type="entry name" value="Winged helix' DNA-binding domain"/>
    <property type="match status" value="1"/>
</dbReference>
<keyword evidence="2" id="KW-0238">DNA-binding</keyword>
<dbReference type="eggNOG" id="COG1846">
    <property type="taxonomic scope" value="Bacteria"/>
</dbReference>
<dbReference type="SMART" id="SM00347">
    <property type="entry name" value="HTH_MARR"/>
    <property type="match status" value="1"/>
</dbReference>
<dbReference type="InterPro" id="IPR023187">
    <property type="entry name" value="Tscrpt_reg_MarR-type_CS"/>
</dbReference>
<evidence type="ECO:0000256" key="3">
    <source>
        <dbReference type="ARBA" id="ARBA00023163"/>
    </source>
</evidence>
<dbReference type="GO" id="GO:0006950">
    <property type="term" value="P:response to stress"/>
    <property type="evidence" value="ECO:0007669"/>
    <property type="project" value="TreeGrafter"/>
</dbReference>
<feature type="domain" description="HTH marR-type" evidence="4">
    <location>
        <begin position="8"/>
        <end position="148"/>
    </location>
</feature>
<dbReference type="GO" id="GO:0003700">
    <property type="term" value="F:DNA-binding transcription factor activity"/>
    <property type="evidence" value="ECO:0007669"/>
    <property type="project" value="InterPro"/>
</dbReference>
<accession>B8IUL0</accession>
<dbReference type="InterPro" id="IPR036388">
    <property type="entry name" value="WH-like_DNA-bd_sf"/>
</dbReference>
<gene>
    <name evidence="5" type="ordered locus">Mnod_2093</name>
</gene>
<dbReference type="HOGENOM" id="CLU_120009_0_0_5"/>
<dbReference type="RefSeq" id="WP_015928765.1">
    <property type="nucleotide sequence ID" value="NC_011894.1"/>
</dbReference>
<protein>
    <submittedName>
        <fullName evidence="5">Transcriptional regulator, MarR family</fullName>
    </submittedName>
</protein>
<keyword evidence="1" id="KW-0805">Transcription regulation</keyword>
<dbReference type="KEGG" id="mno:Mnod_2093"/>
<dbReference type="GO" id="GO:0003677">
    <property type="term" value="F:DNA binding"/>
    <property type="evidence" value="ECO:0007669"/>
    <property type="project" value="UniProtKB-KW"/>
</dbReference>
<sequence>MTADRSAGTSLARGQYAAIAAFRYQLRRFLAFSEAAALRAGLPPQQHQALLAIAGHPAREPPTVGFLAEQLLVAPHTAAELVTRMAEAGLLTKTRGTQDRRRMELALTPKAETLLAELTVAHLEELRTMGPALIRALGRLSRTGASET</sequence>
<reference evidence="5 6" key="1">
    <citation type="submission" date="2009-01" db="EMBL/GenBank/DDBJ databases">
        <title>Complete sequence of chromosome of Methylobacterium nodulans ORS 2060.</title>
        <authorList>
            <consortium name="US DOE Joint Genome Institute"/>
            <person name="Lucas S."/>
            <person name="Copeland A."/>
            <person name="Lapidus A."/>
            <person name="Glavina del Rio T."/>
            <person name="Dalin E."/>
            <person name="Tice H."/>
            <person name="Bruce D."/>
            <person name="Goodwin L."/>
            <person name="Pitluck S."/>
            <person name="Sims D."/>
            <person name="Brettin T."/>
            <person name="Detter J.C."/>
            <person name="Han C."/>
            <person name="Larimer F."/>
            <person name="Land M."/>
            <person name="Hauser L."/>
            <person name="Kyrpides N."/>
            <person name="Ivanova N."/>
            <person name="Marx C.J."/>
            <person name="Richardson P."/>
        </authorList>
    </citation>
    <scope>NUCLEOTIDE SEQUENCE [LARGE SCALE GENOMIC DNA]</scope>
    <source>
        <strain evidence="6">LMG 21967 / CNCM I-2342 / ORS 2060</strain>
    </source>
</reference>
<evidence type="ECO:0000256" key="2">
    <source>
        <dbReference type="ARBA" id="ARBA00023125"/>
    </source>
</evidence>
<dbReference type="Proteomes" id="UP000008207">
    <property type="component" value="Chromosome"/>
</dbReference>
<dbReference type="Pfam" id="PF12802">
    <property type="entry name" value="MarR_2"/>
    <property type="match status" value="1"/>
</dbReference>
<proteinExistence type="predicted"/>
<dbReference type="InterPro" id="IPR036390">
    <property type="entry name" value="WH_DNA-bd_sf"/>
</dbReference>
<dbReference type="STRING" id="460265.Mnod_2093"/>
<dbReference type="AlphaFoldDB" id="B8IUL0"/>
<dbReference type="PROSITE" id="PS01117">
    <property type="entry name" value="HTH_MARR_1"/>
    <property type="match status" value="1"/>
</dbReference>
<evidence type="ECO:0000313" key="5">
    <source>
        <dbReference type="EMBL" id="ACL57078.1"/>
    </source>
</evidence>
<evidence type="ECO:0000259" key="4">
    <source>
        <dbReference type="PROSITE" id="PS50995"/>
    </source>
</evidence>
<organism evidence="5 6">
    <name type="scientific">Methylobacterium nodulans (strain LMG 21967 / CNCM I-2342 / ORS 2060)</name>
    <dbReference type="NCBI Taxonomy" id="460265"/>
    <lineage>
        <taxon>Bacteria</taxon>
        <taxon>Pseudomonadati</taxon>
        <taxon>Pseudomonadota</taxon>
        <taxon>Alphaproteobacteria</taxon>
        <taxon>Hyphomicrobiales</taxon>
        <taxon>Methylobacteriaceae</taxon>
        <taxon>Methylobacterium</taxon>
    </lineage>
</organism>
<dbReference type="Gene3D" id="1.10.10.10">
    <property type="entry name" value="Winged helix-like DNA-binding domain superfamily/Winged helix DNA-binding domain"/>
    <property type="match status" value="1"/>
</dbReference>